<comment type="caution">
    <text evidence="3">The sequence shown here is derived from an EMBL/GenBank/DDBJ whole genome shotgun (WGS) entry which is preliminary data.</text>
</comment>
<keyword evidence="2" id="KW-0732">Signal</keyword>
<organism evidence="3 4">
    <name type="scientific">Cryptosporidium xiaoi</name>
    <dbReference type="NCBI Taxonomy" id="659607"/>
    <lineage>
        <taxon>Eukaryota</taxon>
        <taxon>Sar</taxon>
        <taxon>Alveolata</taxon>
        <taxon>Apicomplexa</taxon>
        <taxon>Conoidasida</taxon>
        <taxon>Coccidia</taxon>
        <taxon>Eucoccidiorida</taxon>
        <taxon>Eimeriorina</taxon>
        <taxon>Cryptosporidiidae</taxon>
        <taxon>Cryptosporidium</taxon>
    </lineage>
</organism>
<keyword evidence="4" id="KW-1185">Reference proteome</keyword>
<evidence type="ECO:0000256" key="2">
    <source>
        <dbReference type="SAM" id="SignalP"/>
    </source>
</evidence>
<feature type="signal peptide" evidence="2">
    <location>
        <begin position="1"/>
        <end position="20"/>
    </location>
</feature>
<feature type="chain" id="PRO_5043373352" evidence="2">
    <location>
        <begin position="21"/>
        <end position="1346"/>
    </location>
</feature>
<feature type="coiled-coil region" evidence="1">
    <location>
        <begin position="105"/>
        <end position="132"/>
    </location>
</feature>
<keyword evidence="1" id="KW-0175">Coiled coil</keyword>
<evidence type="ECO:0000313" key="4">
    <source>
        <dbReference type="Proteomes" id="UP001311799"/>
    </source>
</evidence>
<dbReference type="Proteomes" id="UP001311799">
    <property type="component" value="Unassembled WGS sequence"/>
</dbReference>
<dbReference type="EMBL" id="JAWDEY010000036">
    <property type="protein sequence ID" value="KAK6587806.1"/>
    <property type="molecule type" value="Genomic_DNA"/>
</dbReference>
<gene>
    <name evidence="3" type="ORF">RS030_81178</name>
</gene>
<protein>
    <submittedName>
        <fullName evidence="3">Uncharacterized protein</fullName>
    </submittedName>
</protein>
<proteinExistence type="predicted"/>
<accession>A0AAV9XZC6</accession>
<evidence type="ECO:0000256" key="1">
    <source>
        <dbReference type="SAM" id="Coils"/>
    </source>
</evidence>
<evidence type="ECO:0000313" key="3">
    <source>
        <dbReference type="EMBL" id="KAK6587806.1"/>
    </source>
</evidence>
<name>A0AAV9XZC6_9CRYT</name>
<reference evidence="3 4" key="1">
    <citation type="submission" date="2023-10" db="EMBL/GenBank/DDBJ databases">
        <title>Comparative genomics analysis reveals potential genetic determinants of host preference in Cryptosporidium xiaoi.</title>
        <authorList>
            <person name="Xiao L."/>
            <person name="Li J."/>
        </authorList>
    </citation>
    <scope>NUCLEOTIDE SEQUENCE [LARGE SCALE GENOMIC DNA]</scope>
    <source>
        <strain evidence="3 4">52996</strain>
    </source>
</reference>
<sequence>MNSTNVKLVTFFTLLALLTSQLFFEGISTSVQVDGKRNGLLDVELVMLPLKNQTNEFLMLPRFSWDELSDKEDEHLKQIQDNVILTKSEEYWLIVSELEYEMNGYEDEQRILVKMSEEVQNMSKEFEIYNKNSEVQSLLGGNGIVEFNKLGENMRYSVELLMNEIRENQNCINKFKKSLDPYLRNPILDMIAKIKKTIGGDRSSEYKNKKIKGYAYSFQLLNIMKERYNTIRSVSGIMEKNHLIIDDTINTFNYIMNELLILINDQLKPILTSKFGENRANSVVKSGNELIKKAELINSMFSNTVFIKYGKIDELTSGIYSNVTVEDVGNGLKKNNIKLIENFELAPPDYDSRIETSERLVMWETDISLSIRNILEGSGVSELFKGIDSDIKNIEIVDLNDKLLNKIKEIDNKLYELTLIESEIKTMWYVFNYLKKDELLLNCNDDLKYIIENEELNVDNQERITYIYNQLTNAKSEYQILYFNNTNEDNIETHFNNEMTSDYYSSLKTLMCLDHFYRIKQEICDSSQECERKSNYLHYSQVNEECVNFFVDKIKLFETKRSLNGNDNSEEHKKGSRYVIEYLISQIFPNKEKRNYLENHTNSPIWCLIQELNEEKKMSLDSNENGYGELLIRKRDRVNRIVQMANDYNERSKLILSKVDSVLNKNVTTEEFNQVKEYMEKMDKVLRKYIFETISNKEDIINVFDNIERVLKMILDDLSEKNLSNENIIMSLKSKYDEILFLFNEYIAKYNLKFGRKERIESIRFLEKTKSQLKEFGDKIVEIKKQIEEVCLENNNNYNGLQQNISLLLSYTHSSRILLGSEIQVNNHEEGEDNKIISINLRHEDSYVESFRVRYRYILGMIGYYYKVYLDLKGKKQSLLENENALTNKLMQVEKQIRKRFMGKVSSDSEKSLEHDTNRVRRQRKIAERLLNGYLMLNLKIYNSKSSLIKNALVALDNVISDYKFQINRFKRENNIGKQVKFKTKLMNLLNIKKFYKARKYYNVMKSFDEYIMQKREQFFEYLEYSDKTINKLNNKTLEIIDFYLCKSDRKGDKHETMVSDEQNNTGVNFNDKVVGLGKLVSKLEPIQILIGDLYSIFYRLGRVENHNNIYYLESISKLLFDSVNEYEKLNKNVNKVQKKTLNLYLKQQAVIENIINLIKLILPATYFIRNYNKIPSEYLNYKSKYGSKDIMDNGSFNNNHINIKGWSINKGKSNIHLENLLAIQRRYINSEEEFYKMKTYIDEQIENLTLLPVDVNINKYVGNTAVFLISDELLEQIIFELERNDLAFLNEKIDNISNKKTTVMGSYVERISKKRKELYNKLMSKSLIVKQGKCSDNQLSGLEEK</sequence>